<dbReference type="EMBL" id="AP028679">
    <property type="protein sequence ID" value="BEQ14304.1"/>
    <property type="molecule type" value="Genomic_DNA"/>
</dbReference>
<gene>
    <name evidence="5" type="ORF">FAK_13700</name>
</gene>
<dbReference type="KEGG" id="dmp:FAK_13700"/>
<dbReference type="InterPro" id="IPR028081">
    <property type="entry name" value="Leu-bd"/>
</dbReference>
<dbReference type="Pfam" id="PF13458">
    <property type="entry name" value="Peripla_BP_6"/>
    <property type="match status" value="1"/>
</dbReference>
<organism evidence="5 6">
    <name type="scientific">Desulfoferula mesophila</name>
    <dbReference type="NCBI Taxonomy" id="3058419"/>
    <lineage>
        <taxon>Bacteria</taxon>
        <taxon>Pseudomonadati</taxon>
        <taxon>Thermodesulfobacteriota</taxon>
        <taxon>Desulfarculia</taxon>
        <taxon>Desulfarculales</taxon>
        <taxon>Desulfarculaceae</taxon>
        <taxon>Desulfoferula</taxon>
    </lineage>
</organism>
<proteinExistence type="inferred from homology"/>
<dbReference type="AlphaFoldDB" id="A0AAU9EM81"/>
<feature type="domain" description="Leucine-binding protein" evidence="4">
    <location>
        <begin position="33"/>
        <end position="383"/>
    </location>
</feature>
<dbReference type="InterPro" id="IPR028082">
    <property type="entry name" value="Peripla_BP_I"/>
</dbReference>
<accession>A0AAU9EM81</accession>
<feature type="chain" id="PRO_5043885612" evidence="3">
    <location>
        <begin position="28"/>
        <end position="418"/>
    </location>
</feature>
<dbReference type="PANTHER" id="PTHR30483:SF6">
    <property type="entry name" value="PERIPLASMIC BINDING PROTEIN OF ABC TRANSPORTER FOR NATURAL AMINO ACIDS"/>
    <property type="match status" value="1"/>
</dbReference>
<evidence type="ECO:0000256" key="2">
    <source>
        <dbReference type="ARBA" id="ARBA00022729"/>
    </source>
</evidence>
<dbReference type="InterPro" id="IPR051010">
    <property type="entry name" value="BCAA_transport"/>
</dbReference>
<keyword evidence="2 3" id="KW-0732">Signal</keyword>
<evidence type="ECO:0000256" key="1">
    <source>
        <dbReference type="ARBA" id="ARBA00010062"/>
    </source>
</evidence>
<dbReference type="Gene3D" id="3.40.50.2300">
    <property type="match status" value="2"/>
</dbReference>
<sequence length="418" mass="45408">MTFGGKKLVAAVVAAAALMVLPLGAMAADPPAKVKVGLMYGLTGAASPIGPVQLDGSKLAIKEINEAGGLQWGKAKVPVEFVVKDDETKPDVAIRRFRELKNVDKVDVIVGQTFASITGALNKQVKRSPMAYFPVNVVALGMFAKDEMAPTTFAVHGCAYSAGYGSAAYLVKNLKKKKIVFFGPAYAFGQDQWKGAQAAFKTLGVKAEYLESPVGTSDFTSYLTKIIEMKPDAVMLAHWGTDAINVLKQCYETGLKNKTTVWFNWMTNVFGAGVPAEALEGVYSLMSWYYDMTGFEDAAIAAQSKAFADKFRKEYGYPPDPYSAMAYIGTKEALRGLSLAQTNDPMKVAAAVMANPSFESMKGKGTWRIDHQPIFKYNAFVVKGKSAKERKDKWDLVQVIGAYTGPDYLPSLKMLGYK</sequence>
<dbReference type="Proteomes" id="UP001366166">
    <property type="component" value="Chromosome"/>
</dbReference>
<evidence type="ECO:0000313" key="5">
    <source>
        <dbReference type="EMBL" id="BEQ14304.1"/>
    </source>
</evidence>
<evidence type="ECO:0000313" key="6">
    <source>
        <dbReference type="Proteomes" id="UP001366166"/>
    </source>
</evidence>
<feature type="signal peptide" evidence="3">
    <location>
        <begin position="1"/>
        <end position="27"/>
    </location>
</feature>
<dbReference type="PANTHER" id="PTHR30483">
    <property type="entry name" value="LEUCINE-SPECIFIC-BINDING PROTEIN"/>
    <property type="match status" value="1"/>
</dbReference>
<name>A0AAU9EM81_9BACT</name>
<evidence type="ECO:0000256" key="3">
    <source>
        <dbReference type="SAM" id="SignalP"/>
    </source>
</evidence>
<evidence type="ECO:0000259" key="4">
    <source>
        <dbReference type="Pfam" id="PF13458"/>
    </source>
</evidence>
<keyword evidence="6" id="KW-1185">Reference proteome</keyword>
<dbReference type="SUPFAM" id="SSF53822">
    <property type="entry name" value="Periplasmic binding protein-like I"/>
    <property type="match status" value="1"/>
</dbReference>
<protein>
    <submittedName>
        <fullName evidence="5">ABC transporter substrate-binding protein</fullName>
    </submittedName>
</protein>
<comment type="similarity">
    <text evidence="1">Belongs to the leucine-binding protein family.</text>
</comment>
<reference evidence="6" key="1">
    <citation type="journal article" date="2023" name="Arch. Microbiol.">
        <title>Desulfoferula mesophilus gen. nov. sp. nov., a mesophilic sulfate-reducing bacterium isolated from a brackish lake sediment.</title>
        <authorList>
            <person name="Watanabe T."/>
            <person name="Yabe T."/>
            <person name="Tsuji J.M."/>
            <person name="Fukui M."/>
        </authorList>
    </citation>
    <scope>NUCLEOTIDE SEQUENCE [LARGE SCALE GENOMIC DNA]</scope>
    <source>
        <strain evidence="6">12FAK</strain>
    </source>
</reference>